<sequence>MSFSVQRAGVLLAVLVALAAFLAMQSAGATDPGSTVRVNTGVSPTPPPPPPYPDGWIWD</sequence>
<organism evidence="3 4">
    <name type="scientific">Dactylosporangium salmoneum</name>
    <dbReference type="NCBI Taxonomy" id="53361"/>
    <lineage>
        <taxon>Bacteria</taxon>
        <taxon>Bacillati</taxon>
        <taxon>Actinomycetota</taxon>
        <taxon>Actinomycetes</taxon>
        <taxon>Micromonosporales</taxon>
        <taxon>Micromonosporaceae</taxon>
        <taxon>Dactylosporangium</taxon>
    </lineage>
</organism>
<name>A0ABP5V398_9ACTN</name>
<dbReference type="EMBL" id="BAAARV010000124">
    <property type="protein sequence ID" value="GAA2391729.1"/>
    <property type="molecule type" value="Genomic_DNA"/>
</dbReference>
<keyword evidence="4" id="KW-1185">Reference proteome</keyword>
<feature type="region of interest" description="Disordered" evidence="1">
    <location>
        <begin position="28"/>
        <end position="59"/>
    </location>
</feature>
<accession>A0ABP5V398</accession>
<feature type="signal peptide" evidence="2">
    <location>
        <begin position="1"/>
        <end position="29"/>
    </location>
</feature>
<feature type="chain" id="PRO_5046257437" evidence="2">
    <location>
        <begin position="30"/>
        <end position="59"/>
    </location>
</feature>
<dbReference type="RefSeq" id="WP_344620210.1">
    <property type="nucleotide sequence ID" value="NZ_BAAARV010000124.1"/>
</dbReference>
<gene>
    <name evidence="3" type="ORF">GCM10010170_104250</name>
</gene>
<dbReference type="Proteomes" id="UP001501444">
    <property type="component" value="Unassembled WGS sequence"/>
</dbReference>
<evidence type="ECO:0000256" key="2">
    <source>
        <dbReference type="SAM" id="SignalP"/>
    </source>
</evidence>
<evidence type="ECO:0000313" key="4">
    <source>
        <dbReference type="Proteomes" id="UP001501444"/>
    </source>
</evidence>
<evidence type="ECO:0000256" key="1">
    <source>
        <dbReference type="SAM" id="MobiDB-lite"/>
    </source>
</evidence>
<feature type="compositionally biased region" description="Polar residues" evidence="1">
    <location>
        <begin position="32"/>
        <end position="43"/>
    </location>
</feature>
<evidence type="ECO:0000313" key="3">
    <source>
        <dbReference type="EMBL" id="GAA2391729.1"/>
    </source>
</evidence>
<comment type="caution">
    <text evidence="3">The sequence shown here is derived from an EMBL/GenBank/DDBJ whole genome shotgun (WGS) entry which is preliminary data.</text>
</comment>
<proteinExistence type="predicted"/>
<keyword evidence="2" id="KW-0732">Signal</keyword>
<feature type="compositionally biased region" description="Pro residues" evidence="1">
    <location>
        <begin position="44"/>
        <end position="53"/>
    </location>
</feature>
<reference evidence="4" key="1">
    <citation type="journal article" date="2019" name="Int. J. Syst. Evol. Microbiol.">
        <title>The Global Catalogue of Microorganisms (GCM) 10K type strain sequencing project: providing services to taxonomists for standard genome sequencing and annotation.</title>
        <authorList>
            <consortium name="The Broad Institute Genomics Platform"/>
            <consortium name="The Broad Institute Genome Sequencing Center for Infectious Disease"/>
            <person name="Wu L."/>
            <person name="Ma J."/>
        </authorList>
    </citation>
    <scope>NUCLEOTIDE SEQUENCE [LARGE SCALE GENOMIC DNA]</scope>
    <source>
        <strain evidence="4">JCM 3272</strain>
    </source>
</reference>
<protein>
    <submittedName>
        <fullName evidence="3">Uncharacterized protein</fullName>
    </submittedName>
</protein>